<dbReference type="EMBL" id="JAEMHK010000009">
    <property type="protein sequence ID" value="MBJ6801049.1"/>
    <property type="molecule type" value="Genomic_DNA"/>
</dbReference>
<evidence type="ECO:0000313" key="5">
    <source>
        <dbReference type="EMBL" id="MBJ6801049.1"/>
    </source>
</evidence>
<dbReference type="Proteomes" id="UP000641025">
    <property type="component" value="Unassembled WGS sequence"/>
</dbReference>
<comment type="caution">
    <text evidence="5">The sequence shown here is derived from an EMBL/GenBank/DDBJ whole genome shotgun (WGS) entry which is preliminary data.</text>
</comment>
<dbReference type="Gene3D" id="3.90.550.10">
    <property type="entry name" value="Spore Coat Polysaccharide Biosynthesis Protein SpsA, Chain A"/>
    <property type="match status" value="1"/>
</dbReference>
<comment type="similarity">
    <text evidence="1">Belongs to the glycosyltransferase 2 family.</text>
</comment>
<dbReference type="InterPro" id="IPR001173">
    <property type="entry name" value="Glyco_trans_2-like"/>
</dbReference>
<dbReference type="SUPFAM" id="SSF53448">
    <property type="entry name" value="Nucleotide-diphospho-sugar transferases"/>
    <property type="match status" value="1"/>
</dbReference>
<protein>
    <submittedName>
        <fullName evidence="5">Glycosyltransferase family 2 protein</fullName>
    </submittedName>
</protein>
<name>A0ABS0YSY4_9BACT</name>
<evidence type="ECO:0000313" key="6">
    <source>
        <dbReference type="Proteomes" id="UP000641025"/>
    </source>
</evidence>
<dbReference type="PANTHER" id="PTHR43179">
    <property type="entry name" value="RHAMNOSYLTRANSFERASE WBBL"/>
    <property type="match status" value="1"/>
</dbReference>
<evidence type="ECO:0000259" key="4">
    <source>
        <dbReference type="Pfam" id="PF00535"/>
    </source>
</evidence>
<keyword evidence="6" id="KW-1185">Reference proteome</keyword>
<evidence type="ECO:0000256" key="3">
    <source>
        <dbReference type="ARBA" id="ARBA00022679"/>
    </source>
</evidence>
<feature type="domain" description="Glycosyltransferase 2-like" evidence="4">
    <location>
        <begin position="4"/>
        <end position="175"/>
    </location>
</feature>
<organism evidence="5 6">
    <name type="scientific">Geomonas propionica</name>
    <dbReference type="NCBI Taxonomy" id="2798582"/>
    <lineage>
        <taxon>Bacteria</taxon>
        <taxon>Pseudomonadati</taxon>
        <taxon>Thermodesulfobacteriota</taxon>
        <taxon>Desulfuromonadia</taxon>
        <taxon>Geobacterales</taxon>
        <taxon>Geobacteraceae</taxon>
        <taxon>Geomonas</taxon>
    </lineage>
</organism>
<sequence>MRVSVIIVNWNGLGHLPECLDSLQQQTFRDFEVIVVDNGSSDGSVSYLKQRPEVRLVPFQENVGFAAGNNATLPVSRGEYLITLNNDTKAEPDWLEKLVRVADRHPEAGMVGCRIMNYHERERVDSLGMAICSDGMSRGNFRGRRFAELAVEDEAEILFPSACVALYRRAMVDEIGFFDGDFFAYCEDSDLGLRGRLAGWQALLARDAVVYHKYSMTAGSLSPLKLYLVERNHFYAVLKNFPLVLLVLLPLYTLLRYLVQARVVLRGKGTGGEFMASGSRNDCILALLRGMRDALLALPTLLRKRAEVMRHKKLSNRETLRLLKRHQLTFHELLDVQD</sequence>
<keyword evidence="2" id="KW-0328">Glycosyltransferase</keyword>
<dbReference type="Pfam" id="PF00535">
    <property type="entry name" value="Glycos_transf_2"/>
    <property type="match status" value="1"/>
</dbReference>
<dbReference type="CDD" id="cd04186">
    <property type="entry name" value="GT_2_like_c"/>
    <property type="match status" value="1"/>
</dbReference>
<gene>
    <name evidence="5" type="ORF">JFN90_13015</name>
</gene>
<dbReference type="PANTHER" id="PTHR43179:SF12">
    <property type="entry name" value="GALACTOFURANOSYLTRANSFERASE GLFT2"/>
    <property type="match status" value="1"/>
</dbReference>
<dbReference type="InterPro" id="IPR029044">
    <property type="entry name" value="Nucleotide-diphossugar_trans"/>
</dbReference>
<proteinExistence type="inferred from homology"/>
<evidence type="ECO:0000256" key="2">
    <source>
        <dbReference type="ARBA" id="ARBA00022676"/>
    </source>
</evidence>
<keyword evidence="3" id="KW-0808">Transferase</keyword>
<dbReference type="RefSeq" id="WP_199395547.1">
    <property type="nucleotide sequence ID" value="NZ_JAEMHK010000009.1"/>
</dbReference>
<evidence type="ECO:0000256" key="1">
    <source>
        <dbReference type="ARBA" id="ARBA00006739"/>
    </source>
</evidence>
<accession>A0ABS0YSY4</accession>
<reference evidence="5 6" key="1">
    <citation type="submission" date="2020-12" db="EMBL/GenBank/DDBJ databases">
        <title>Geomonas sp. Red259, isolated from paddy soil.</title>
        <authorList>
            <person name="Xu Z."/>
            <person name="Zhang Z."/>
            <person name="Masuda Y."/>
            <person name="Itoh H."/>
            <person name="Senoo K."/>
        </authorList>
    </citation>
    <scope>NUCLEOTIDE SEQUENCE [LARGE SCALE GENOMIC DNA]</scope>
    <source>
        <strain evidence="5 6">Red259</strain>
    </source>
</reference>